<dbReference type="Pfam" id="PF09143">
    <property type="entry name" value="AvrPphF-ORF-2"/>
    <property type="match status" value="1"/>
</dbReference>
<proteinExistence type="predicted"/>
<name>A0A0H3PK03_ECO5C</name>
<sequence length="217" mass="24669">MSIIKNCLSLINNALNIQKTSYSLTKMEQAGKLLNRKITPENTPPMLLSYRNADLTQEKNITERVLSIFKIKRDFVAVRIQNNQFTDLKNKKIQGHQNTVASVMDWYNPQKNALGITMGTPRKSADIAKEEHRNALNFMIMEKNTFHEKILNSNDNLQKSYSKTEDSSWVAASVGSLLDKGAKVYPDTSCSLRLGEPFIFTLPESVRVDVDIYPLKK</sequence>
<accession>A0A0H3PK03</accession>
<dbReference type="AlphaFoldDB" id="A0A0H3PK03"/>
<dbReference type="Proteomes" id="UP000004641">
    <property type="component" value="Unassembled WGS sequence"/>
</dbReference>
<dbReference type="SUPFAM" id="SSF56399">
    <property type="entry name" value="ADP-ribosylation"/>
    <property type="match status" value="1"/>
</dbReference>
<dbReference type="NCBIfam" id="NF033643">
    <property type="entry name" value="EspJ_gen"/>
    <property type="match status" value="1"/>
</dbReference>
<comment type="caution">
    <text evidence="1">The sequence shown here is derived from an EMBL/GenBank/DDBJ whole genome shotgun (WGS) entry which is preliminary data.</text>
</comment>
<reference evidence="1 2" key="1">
    <citation type="journal article" date="2011" name="Appl. Environ. Microbiol.">
        <title>Genome signatures of Escherichia coli O157:H7 isolates from the bovine host reservoir.</title>
        <authorList>
            <person name="Eppinger M."/>
            <person name="Mammel M.K."/>
            <person name="Leclerc J.E."/>
            <person name="Ravel J."/>
            <person name="Cebula T.A."/>
        </authorList>
    </citation>
    <scope>NUCLEOTIDE SEQUENCE [LARGE SCALE GENOMIC DNA]</scope>
    <source>
        <strain evidence="1 2">EC869</strain>
    </source>
</reference>
<organism evidence="1 2">
    <name type="scientific">Escherichia coli O157:H7 (strain EC869)</name>
    <dbReference type="NCBI Taxonomy" id="478008"/>
    <lineage>
        <taxon>Bacteria</taxon>
        <taxon>Pseudomonadati</taxon>
        <taxon>Pseudomonadota</taxon>
        <taxon>Gammaproteobacteria</taxon>
        <taxon>Enterobacterales</taxon>
        <taxon>Enterobacteriaceae</taxon>
        <taxon>Escherichia</taxon>
    </lineage>
</organism>
<dbReference type="BioCyc" id="ECOL478008-HMP:G76-482914-MONOMER"/>
<dbReference type="InterPro" id="IPR015226">
    <property type="entry name" value="T3_effector_HopF2"/>
</dbReference>
<gene>
    <name evidence="1" type="ORF">ECH7EC869_3394</name>
</gene>
<evidence type="ECO:0000313" key="1">
    <source>
        <dbReference type="EMBL" id="EDU89422.1"/>
    </source>
</evidence>
<evidence type="ECO:0000313" key="2">
    <source>
        <dbReference type="Proteomes" id="UP000004641"/>
    </source>
</evidence>
<evidence type="ECO:0008006" key="3">
    <source>
        <dbReference type="Google" id="ProtNLM"/>
    </source>
</evidence>
<dbReference type="RefSeq" id="WP_000022458.1">
    <property type="nucleotide sequence ID" value="NZ_ABHU01000022.1"/>
</dbReference>
<dbReference type="EMBL" id="ABHU01000022">
    <property type="protein sequence ID" value="EDU89422.1"/>
    <property type="molecule type" value="Genomic_DNA"/>
</dbReference>
<protein>
    <recommendedName>
        <fullName evidence="3">Type III secretion system effector ADP-ribosyltransferase EspJ</fullName>
    </recommendedName>
</protein>